<dbReference type="Gene3D" id="3.90.550.10">
    <property type="entry name" value="Spore Coat Polysaccharide Biosynthesis Protein SpsA, Chain A"/>
    <property type="match status" value="1"/>
</dbReference>
<dbReference type="GeneID" id="93348350"/>
<organism evidence="1 2">
    <name type="scientific">Paenibacillus polymyxa</name>
    <name type="common">Bacillus polymyxa</name>
    <dbReference type="NCBI Taxonomy" id="1406"/>
    <lineage>
        <taxon>Bacteria</taxon>
        <taxon>Bacillati</taxon>
        <taxon>Bacillota</taxon>
        <taxon>Bacilli</taxon>
        <taxon>Bacillales</taxon>
        <taxon>Paenibacillaceae</taxon>
        <taxon>Paenibacillus</taxon>
    </lineage>
</organism>
<dbReference type="RefSeq" id="WP_019688784.1">
    <property type="nucleotide sequence ID" value="NZ_CP036496.1"/>
</dbReference>
<dbReference type="GO" id="GO:0005829">
    <property type="term" value="C:cytosol"/>
    <property type="evidence" value="ECO:0007669"/>
    <property type="project" value="TreeGrafter"/>
</dbReference>
<dbReference type="EMBL" id="UGSC01000001">
    <property type="protein sequence ID" value="SUA72090.1"/>
    <property type="molecule type" value="Genomic_DNA"/>
</dbReference>
<proteinExistence type="predicted"/>
<dbReference type="GO" id="GO:0008690">
    <property type="term" value="F:3-deoxy-manno-octulosonate cytidylyltransferase activity"/>
    <property type="evidence" value="ECO:0007669"/>
    <property type="project" value="UniProtKB-EC"/>
</dbReference>
<dbReference type="PANTHER" id="PTHR42866:SF1">
    <property type="entry name" value="SPORE COAT POLYSACCHARIDE BIOSYNTHESIS PROTEIN SPSF"/>
    <property type="match status" value="1"/>
</dbReference>
<dbReference type="CDD" id="cd02518">
    <property type="entry name" value="GT2_SpsF"/>
    <property type="match status" value="1"/>
</dbReference>
<dbReference type="Pfam" id="PF02348">
    <property type="entry name" value="CTP_transf_3"/>
    <property type="match status" value="1"/>
</dbReference>
<keyword evidence="1" id="KW-0808">Transferase</keyword>
<dbReference type="EC" id="2.7.7.38" evidence="1"/>
<evidence type="ECO:0000313" key="2">
    <source>
        <dbReference type="Proteomes" id="UP000254400"/>
    </source>
</evidence>
<reference evidence="1 2" key="1">
    <citation type="submission" date="2018-06" db="EMBL/GenBank/DDBJ databases">
        <authorList>
            <consortium name="Pathogen Informatics"/>
            <person name="Doyle S."/>
        </authorList>
    </citation>
    <scope>NUCLEOTIDE SEQUENCE [LARGE SCALE GENOMIC DNA]</scope>
    <source>
        <strain evidence="1 2">NCTC10343</strain>
    </source>
</reference>
<dbReference type="Proteomes" id="UP000254400">
    <property type="component" value="Unassembled WGS sequence"/>
</dbReference>
<dbReference type="SUPFAM" id="SSF53448">
    <property type="entry name" value="Nucleotide-diphospho-sugar transferases"/>
    <property type="match status" value="1"/>
</dbReference>
<dbReference type="InterPro" id="IPR003329">
    <property type="entry name" value="Cytidylyl_trans"/>
</dbReference>
<dbReference type="InterPro" id="IPR029044">
    <property type="entry name" value="Nucleotide-diphossugar_trans"/>
</dbReference>
<sequence>MNIVAIIQARMGSTRLPGKVNLNLLGVTVLERVVKRIKKVKQISKVVVATTDLMIDETIVNLARKAGVEVYRGSESDVLERYYKAAVTYNADVIIRITSDCPVIDPMIIDQLIKKYITGSYDYVSNTIERSYPRGLDAEVFSFASLEKAHLEAKSTEQREHVTPYIYQNADRFSLLSVTYPNDFSNYRWTLDTTEDWELIQQIYTYFKDRDSFGWQDVMELMETRPEIALINSHIEQKKLKGE</sequence>
<name>A0A378Y6D0_PAEPO</name>
<dbReference type="AlphaFoldDB" id="A0A378Y6D0"/>
<evidence type="ECO:0000313" key="1">
    <source>
        <dbReference type="EMBL" id="SUA72090.1"/>
    </source>
</evidence>
<protein>
    <submittedName>
        <fullName evidence="1">3-deoxy-manno-octulosonate cytidylyltransferase</fullName>
        <ecNumber evidence="1">2.7.7.38</ecNumber>
    </submittedName>
</protein>
<keyword evidence="1" id="KW-0548">Nucleotidyltransferase</keyword>
<gene>
    <name evidence="1" type="primary">kpsU</name>
    <name evidence="1" type="ORF">NCTC10343_05043</name>
</gene>
<dbReference type="PANTHER" id="PTHR42866">
    <property type="entry name" value="3-DEOXY-MANNO-OCTULOSONATE CYTIDYLYLTRANSFERASE"/>
    <property type="match status" value="1"/>
</dbReference>
<accession>A0A378Y6D0</accession>